<evidence type="ECO:0000313" key="1">
    <source>
        <dbReference type="EMBL" id="MBD7915990.1"/>
    </source>
</evidence>
<gene>
    <name evidence="1" type="ORF">H9660_12620</name>
</gene>
<keyword evidence="2" id="KW-1185">Reference proteome</keyword>
<proteinExistence type="predicted"/>
<dbReference type="Pfam" id="PF12788">
    <property type="entry name" value="YmaF"/>
    <property type="match status" value="1"/>
</dbReference>
<dbReference type="RefSeq" id="WP_191750740.1">
    <property type="nucleotide sequence ID" value="NZ_JACSQZ010000054.1"/>
</dbReference>
<accession>A0ABR8Q6I0</accession>
<comment type="caution">
    <text evidence="1">The sequence shown here is derived from an EMBL/GenBank/DDBJ whole genome shotgun (WGS) entry which is preliminary data.</text>
</comment>
<organism evidence="1 2">
    <name type="scientific">Clostridium gallinarum</name>
    <dbReference type="NCBI Taxonomy" id="2762246"/>
    <lineage>
        <taxon>Bacteria</taxon>
        <taxon>Bacillati</taxon>
        <taxon>Bacillota</taxon>
        <taxon>Clostridia</taxon>
        <taxon>Eubacteriales</taxon>
        <taxon>Clostridiaceae</taxon>
        <taxon>Clostridium</taxon>
    </lineage>
</organism>
<protein>
    <submittedName>
        <fullName evidence="1">YmaF family protein</fullName>
    </submittedName>
</protein>
<dbReference type="Proteomes" id="UP000640335">
    <property type="component" value="Unassembled WGS sequence"/>
</dbReference>
<dbReference type="EMBL" id="JACSQZ010000054">
    <property type="protein sequence ID" value="MBD7915990.1"/>
    <property type="molecule type" value="Genomic_DNA"/>
</dbReference>
<name>A0ABR8Q6I0_9CLOT</name>
<evidence type="ECO:0000313" key="2">
    <source>
        <dbReference type="Proteomes" id="UP000640335"/>
    </source>
</evidence>
<reference evidence="1 2" key="1">
    <citation type="submission" date="2020-08" db="EMBL/GenBank/DDBJ databases">
        <title>A Genomic Blueprint of the Chicken Gut Microbiome.</title>
        <authorList>
            <person name="Gilroy R."/>
            <person name="Ravi A."/>
            <person name="Getino M."/>
            <person name="Pursley I."/>
            <person name="Horton D.L."/>
            <person name="Alikhan N.-F."/>
            <person name="Baker D."/>
            <person name="Gharbi K."/>
            <person name="Hall N."/>
            <person name="Watson M."/>
            <person name="Adriaenssens E.M."/>
            <person name="Foster-Nyarko E."/>
            <person name="Jarju S."/>
            <person name="Secka A."/>
            <person name="Antonio M."/>
            <person name="Oren A."/>
            <person name="Chaudhuri R."/>
            <person name="La Ragione R.M."/>
            <person name="Hildebrand F."/>
            <person name="Pallen M.J."/>
        </authorList>
    </citation>
    <scope>NUCLEOTIDE SEQUENCE [LARGE SCALE GENOMIC DNA]</scope>
    <source>
        <strain evidence="1 2">Sa3CUN1</strain>
    </source>
</reference>
<dbReference type="InterPro" id="IPR024307">
    <property type="entry name" value="YmaF"/>
</dbReference>
<sequence>MYNCETQKHVHEFVGSVKLAELGSDDVHNHRFAGVTGEARPWKGSHVHLIKTKTDFFNDHYHEIEVFTGPAIPVGNKRHVHFVYACTKERDGHKHMFIVATLIENPIGEVEYCPTY</sequence>